<proteinExistence type="predicted"/>
<accession>A0ABW2LAR3</accession>
<dbReference type="RefSeq" id="WP_379716569.1">
    <property type="nucleotide sequence ID" value="NZ_JBHTBS010000019.1"/>
</dbReference>
<gene>
    <name evidence="2" type="ORF">ACFQY0_20315</name>
</gene>
<feature type="region of interest" description="Disordered" evidence="1">
    <location>
        <begin position="1"/>
        <end position="50"/>
    </location>
</feature>
<evidence type="ECO:0000313" key="2">
    <source>
        <dbReference type="EMBL" id="MFC7339547.1"/>
    </source>
</evidence>
<reference evidence="3" key="1">
    <citation type="journal article" date="2019" name="Int. J. Syst. Evol. Microbiol.">
        <title>The Global Catalogue of Microorganisms (GCM) 10K type strain sequencing project: providing services to taxonomists for standard genome sequencing and annotation.</title>
        <authorList>
            <consortium name="The Broad Institute Genomics Platform"/>
            <consortium name="The Broad Institute Genome Sequencing Center for Infectious Disease"/>
            <person name="Wu L."/>
            <person name="Ma J."/>
        </authorList>
    </citation>
    <scope>NUCLEOTIDE SEQUENCE [LARGE SCALE GENOMIC DNA]</scope>
    <source>
        <strain evidence="3">CGMCC 4.1467</strain>
    </source>
</reference>
<evidence type="ECO:0000313" key="3">
    <source>
        <dbReference type="Proteomes" id="UP001596472"/>
    </source>
</evidence>
<feature type="compositionally biased region" description="Polar residues" evidence="1">
    <location>
        <begin position="35"/>
        <end position="47"/>
    </location>
</feature>
<name>A0ABW2LAR3_9BACT</name>
<dbReference type="EMBL" id="JBHTBS010000019">
    <property type="protein sequence ID" value="MFC7339547.1"/>
    <property type="molecule type" value="Genomic_DNA"/>
</dbReference>
<keyword evidence="3" id="KW-1185">Reference proteome</keyword>
<sequence length="81" mass="8550">MSNRKITRPSVASEAARILQDPGASATAKRLAGSAPSQRVPSHQTGPSMEDLASRVLDSSKYGETTMTFAGSVLSQSNKDR</sequence>
<protein>
    <submittedName>
        <fullName evidence="2">Uncharacterized protein</fullName>
    </submittedName>
</protein>
<comment type="caution">
    <text evidence="2">The sequence shown here is derived from an EMBL/GenBank/DDBJ whole genome shotgun (WGS) entry which is preliminary data.</text>
</comment>
<organism evidence="2 3">
    <name type="scientific">Haloferula chungangensis</name>
    <dbReference type="NCBI Taxonomy" id="1048331"/>
    <lineage>
        <taxon>Bacteria</taxon>
        <taxon>Pseudomonadati</taxon>
        <taxon>Verrucomicrobiota</taxon>
        <taxon>Verrucomicrobiia</taxon>
        <taxon>Verrucomicrobiales</taxon>
        <taxon>Verrucomicrobiaceae</taxon>
        <taxon>Haloferula</taxon>
    </lineage>
</organism>
<dbReference type="Proteomes" id="UP001596472">
    <property type="component" value="Unassembled WGS sequence"/>
</dbReference>
<evidence type="ECO:0000256" key="1">
    <source>
        <dbReference type="SAM" id="MobiDB-lite"/>
    </source>
</evidence>